<protein>
    <submittedName>
        <fullName evidence="3">Uncharacterized protein</fullName>
    </submittedName>
</protein>
<dbReference type="AlphaFoldDB" id="A0A7S2A2I8"/>
<reference evidence="3" key="1">
    <citation type="submission" date="2021-01" db="EMBL/GenBank/DDBJ databases">
        <authorList>
            <person name="Corre E."/>
            <person name="Pelletier E."/>
            <person name="Niang G."/>
            <person name="Scheremetjew M."/>
            <person name="Finn R."/>
            <person name="Kale V."/>
            <person name="Holt S."/>
            <person name="Cochrane G."/>
            <person name="Meng A."/>
            <person name="Brown T."/>
            <person name="Cohen L."/>
        </authorList>
    </citation>
    <scope>NUCLEOTIDE SEQUENCE</scope>
    <source>
        <strain evidence="3">Pop2</strain>
    </source>
</reference>
<feature type="compositionally biased region" description="Polar residues" evidence="2">
    <location>
        <begin position="292"/>
        <end position="301"/>
    </location>
</feature>
<sequence>MLRSTISKTLRSNPSYFRNDKYSNIVLLSSAMMTATTTMFVTLQQQEEKESNENETNERNSVDNVTLQQQKFQPFSWNEITSMTTTNATLCESNINRQHVPNIPHVSQNQHFAATSDRNHSAITRSKNFIADAAEIALPSVVHIHVNILNQKRKEESNNVASKEFGTGSGFVVNLHSIRNDKDDATTNNQGGSNDTTATSTKDIFIATNAHVLLTPHEFQSLLQQTTTQPSSSSSDINHTMLVLNQQTQHNDTLKDRDIMIRTHDNHVLHGKMLFVDVHTDLALVQIVLPTPSSSSSNVDNGQEEDNLQKSSSSSSSSSSNDPDLIFRTNFPFSMLYSYMTTLSFLVINAYKLAPPSSSSSFPPEDEEEAMECKVMRLPSFGKNGTIV</sequence>
<feature type="compositionally biased region" description="Low complexity" evidence="2">
    <location>
        <begin position="311"/>
        <end position="320"/>
    </location>
</feature>
<dbReference type="SUPFAM" id="SSF50494">
    <property type="entry name" value="Trypsin-like serine proteases"/>
    <property type="match status" value="1"/>
</dbReference>
<dbReference type="EMBL" id="HBGN01037911">
    <property type="protein sequence ID" value="CAD9355974.1"/>
    <property type="molecule type" value="Transcribed_RNA"/>
</dbReference>
<dbReference type="InterPro" id="IPR009003">
    <property type="entry name" value="Peptidase_S1_PA"/>
</dbReference>
<proteinExistence type="predicted"/>
<accession>A0A7S2A2I8</accession>
<dbReference type="Gene3D" id="2.40.10.10">
    <property type="entry name" value="Trypsin-like serine proteases"/>
    <property type="match status" value="1"/>
</dbReference>
<evidence type="ECO:0000256" key="1">
    <source>
        <dbReference type="ARBA" id="ARBA00023026"/>
    </source>
</evidence>
<name>A0A7S2A2I8_9STRA</name>
<keyword evidence="1" id="KW-0843">Virulence</keyword>
<evidence type="ECO:0000313" key="3">
    <source>
        <dbReference type="EMBL" id="CAD9355974.1"/>
    </source>
</evidence>
<feature type="region of interest" description="Disordered" evidence="2">
    <location>
        <begin position="45"/>
        <end position="64"/>
    </location>
</feature>
<feature type="region of interest" description="Disordered" evidence="2">
    <location>
        <begin position="292"/>
        <end position="322"/>
    </location>
</feature>
<organism evidence="3">
    <name type="scientific">Ditylum brightwellii</name>
    <dbReference type="NCBI Taxonomy" id="49249"/>
    <lineage>
        <taxon>Eukaryota</taxon>
        <taxon>Sar</taxon>
        <taxon>Stramenopiles</taxon>
        <taxon>Ochrophyta</taxon>
        <taxon>Bacillariophyta</taxon>
        <taxon>Mediophyceae</taxon>
        <taxon>Lithodesmiophycidae</taxon>
        <taxon>Lithodesmiales</taxon>
        <taxon>Lithodesmiaceae</taxon>
        <taxon>Ditylum</taxon>
    </lineage>
</organism>
<evidence type="ECO:0000256" key="2">
    <source>
        <dbReference type="SAM" id="MobiDB-lite"/>
    </source>
</evidence>
<gene>
    <name evidence="3" type="ORF">DBRI1063_LOCUS24273</name>
</gene>
<feature type="compositionally biased region" description="Basic and acidic residues" evidence="2">
    <location>
        <begin position="46"/>
        <end position="61"/>
    </location>
</feature>
<dbReference type="InterPro" id="IPR043504">
    <property type="entry name" value="Peptidase_S1_PA_chymotrypsin"/>
</dbReference>